<evidence type="ECO:0000256" key="1">
    <source>
        <dbReference type="ARBA" id="ARBA00022737"/>
    </source>
</evidence>
<evidence type="ECO:0000256" key="3">
    <source>
        <dbReference type="ARBA" id="ARBA00022840"/>
    </source>
</evidence>
<evidence type="ECO:0000313" key="6">
    <source>
        <dbReference type="Proteomes" id="UP001589733"/>
    </source>
</evidence>
<keyword evidence="6" id="KW-1185">Reference proteome</keyword>
<proteinExistence type="predicted"/>
<reference evidence="5 6" key="1">
    <citation type="submission" date="2024-09" db="EMBL/GenBank/DDBJ databases">
        <authorList>
            <person name="Sun Q."/>
            <person name="Mori K."/>
        </authorList>
    </citation>
    <scope>NUCLEOTIDE SEQUENCE [LARGE SCALE GENOMIC DNA]</scope>
    <source>
        <strain evidence="5 6">JCM 13503</strain>
    </source>
</reference>
<dbReference type="Gene3D" id="3.40.50.300">
    <property type="entry name" value="P-loop containing nucleotide triphosphate hydrolases"/>
    <property type="match status" value="2"/>
</dbReference>
<dbReference type="SUPFAM" id="SSF52540">
    <property type="entry name" value="P-loop containing nucleoside triphosphate hydrolases"/>
    <property type="match status" value="2"/>
</dbReference>
<sequence>MLLRATQVARFFGDSPVFRNLNLTLTAGERLALIGANGTGKTTLLRLLAGLDHPDQGSVASSGRVTLLTQHSLTGDGTVLEALMAPELVQASTAFVLASEQLGEGSDRSLAGFSDAEETYRLLGGYSFEAQATLILDGLGVPEDARLLQLSGGQLRRVMLARLLLVPADVYLLDEPTNHLDDEGAAWLERWIQASDAAFVLASHDRAFLDAVATRTAELERGTLSLYPGGYTEAMEVKAQLQDAQQRDYAAYQRKRGALKQEGAKLRSASRSASTFSHRRAGNVPLISAKNKAQDVANTLAGRAKAIEKRMERLDAQTVHKPVHDHRVLRLEVPAAPLGPGEVLTVRDLQVERGGRTVCSGINLYLQRGDRVALTGPNGSGKSTLLAALTEHRFTEGDVRWGQGLTTFVMGQHAEELNAFETVADALLESQPALTTHQLHEVAAQMRLPGPAFRVADLSGGQRTRLGFARLSVTRAQVLVLDEPTNHLDIKMIEALEGLLMGYSGTILFASHDRRLAQQVATRIWNMNNGTVEEA</sequence>
<keyword evidence="1" id="KW-0677">Repeat</keyword>
<keyword evidence="3 5" id="KW-0067">ATP-binding</keyword>
<keyword evidence="2" id="KW-0547">Nucleotide-binding</keyword>
<dbReference type="PROSITE" id="PS00211">
    <property type="entry name" value="ABC_TRANSPORTER_1"/>
    <property type="match status" value="2"/>
</dbReference>
<evidence type="ECO:0000313" key="5">
    <source>
        <dbReference type="EMBL" id="MFB9990854.1"/>
    </source>
</evidence>
<name>A0ABV6ATM5_9DEIO</name>
<feature type="domain" description="ABC transporter" evidence="4">
    <location>
        <begin position="3"/>
        <end position="246"/>
    </location>
</feature>
<dbReference type="InterPro" id="IPR032781">
    <property type="entry name" value="ABC_tran_Xtn"/>
</dbReference>
<evidence type="ECO:0000259" key="4">
    <source>
        <dbReference type="PROSITE" id="PS50893"/>
    </source>
</evidence>
<dbReference type="InterPro" id="IPR050611">
    <property type="entry name" value="ABCF"/>
</dbReference>
<dbReference type="InterPro" id="IPR017871">
    <property type="entry name" value="ABC_transporter-like_CS"/>
</dbReference>
<dbReference type="CDD" id="cd03221">
    <property type="entry name" value="ABCF_EF-3"/>
    <property type="match status" value="2"/>
</dbReference>
<dbReference type="PANTHER" id="PTHR19211">
    <property type="entry name" value="ATP-BINDING TRANSPORT PROTEIN-RELATED"/>
    <property type="match status" value="1"/>
</dbReference>
<dbReference type="InterPro" id="IPR003439">
    <property type="entry name" value="ABC_transporter-like_ATP-bd"/>
</dbReference>
<feature type="domain" description="ABC transporter" evidence="4">
    <location>
        <begin position="344"/>
        <end position="535"/>
    </location>
</feature>
<comment type="caution">
    <text evidence="5">The sequence shown here is derived from an EMBL/GenBank/DDBJ whole genome shotgun (WGS) entry which is preliminary data.</text>
</comment>
<dbReference type="PROSITE" id="PS50893">
    <property type="entry name" value="ABC_TRANSPORTER_2"/>
    <property type="match status" value="2"/>
</dbReference>
<dbReference type="RefSeq" id="WP_380005207.1">
    <property type="nucleotide sequence ID" value="NZ_JBHLYR010000010.1"/>
</dbReference>
<dbReference type="InterPro" id="IPR027417">
    <property type="entry name" value="P-loop_NTPase"/>
</dbReference>
<evidence type="ECO:0000256" key="2">
    <source>
        <dbReference type="ARBA" id="ARBA00022741"/>
    </source>
</evidence>
<dbReference type="Proteomes" id="UP001589733">
    <property type="component" value="Unassembled WGS sequence"/>
</dbReference>
<organism evidence="5 6">
    <name type="scientific">Deinococcus oregonensis</name>
    <dbReference type="NCBI Taxonomy" id="1805970"/>
    <lineage>
        <taxon>Bacteria</taxon>
        <taxon>Thermotogati</taxon>
        <taxon>Deinococcota</taxon>
        <taxon>Deinococci</taxon>
        <taxon>Deinococcales</taxon>
        <taxon>Deinococcaceae</taxon>
        <taxon>Deinococcus</taxon>
    </lineage>
</organism>
<dbReference type="EMBL" id="JBHLYR010000010">
    <property type="protein sequence ID" value="MFB9990854.1"/>
    <property type="molecule type" value="Genomic_DNA"/>
</dbReference>
<dbReference type="Pfam" id="PF00005">
    <property type="entry name" value="ABC_tran"/>
    <property type="match status" value="2"/>
</dbReference>
<protein>
    <submittedName>
        <fullName evidence="5">ABC-F family ATP-binding cassette domain-containing protein</fullName>
    </submittedName>
</protein>
<dbReference type="GO" id="GO:0005524">
    <property type="term" value="F:ATP binding"/>
    <property type="evidence" value="ECO:0007669"/>
    <property type="project" value="UniProtKB-KW"/>
</dbReference>
<dbReference type="SMART" id="SM00382">
    <property type="entry name" value="AAA"/>
    <property type="match status" value="2"/>
</dbReference>
<gene>
    <name evidence="5" type="ORF">ACFFLM_02490</name>
</gene>
<accession>A0ABV6ATM5</accession>
<dbReference type="PANTHER" id="PTHR19211:SF123">
    <property type="entry name" value="ABC TRANSPORTER"/>
    <property type="match status" value="1"/>
</dbReference>
<dbReference type="Pfam" id="PF12848">
    <property type="entry name" value="ABC_tran_Xtn"/>
    <property type="match status" value="1"/>
</dbReference>
<dbReference type="InterPro" id="IPR003593">
    <property type="entry name" value="AAA+_ATPase"/>
</dbReference>